<evidence type="ECO:0000259" key="1">
    <source>
        <dbReference type="PROSITE" id="PS51819"/>
    </source>
</evidence>
<dbReference type="InterPro" id="IPR037523">
    <property type="entry name" value="VOC_core"/>
</dbReference>
<dbReference type="SUPFAM" id="SSF54593">
    <property type="entry name" value="Glyoxalase/Bleomycin resistance protein/Dihydroxybiphenyl dioxygenase"/>
    <property type="match status" value="1"/>
</dbReference>
<proteinExistence type="predicted"/>
<dbReference type="Proteomes" id="UP001596977">
    <property type="component" value="Unassembled WGS sequence"/>
</dbReference>
<name>A0ABW3H8K4_9SPHN</name>
<accession>A0ABW3H8K4</accession>
<sequence>MPYLEHVNLTVRDPERTAALMARLFGWHVRWSGPAQMGGRTVHVGDDRCYLALYTLEGEATPAERFVKGRPFNHVGVLVEDLDAIEARVVAEGLKPFSHGDYDPGRRFYFLDYDGSEFEVVSYR</sequence>
<dbReference type="PROSITE" id="PS51819">
    <property type="entry name" value="VOC"/>
    <property type="match status" value="1"/>
</dbReference>
<dbReference type="RefSeq" id="WP_264945585.1">
    <property type="nucleotide sequence ID" value="NZ_JAPDRA010000009.1"/>
</dbReference>
<evidence type="ECO:0000313" key="2">
    <source>
        <dbReference type="EMBL" id="MFD0947836.1"/>
    </source>
</evidence>
<organism evidence="2 3">
    <name type="scientific">Sphingomonas canadensis</name>
    <dbReference type="NCBI Taxonomy" id="1219257"/>
    <lineage>
        <taxon>Bacteria</taxon>
        <taxon>Pseudomonadati</taxon>
        <taxon>Pseudomonadota</taxon>
        <taxon>Alphaproteobacteria</taxon>
        <taxon>Sphingomonadales</taxon>
        <taxon>Sphingomonadaceae</taxon>
        <taxon>Sphingomonas</taxon>
    </lineage>
</organism>
<protein>
    <submittedName>
        <fullName evidence="2">VOC family protein</fullName>
    </submittedName>
</protein>
<comment type="caution">
    <text evidence="2">The sequence shown here is derived from an EMBL/GenBank/DDBJ whole genome shotgun (WGS) entry which is preliminary data.</text>
</comment>
<reference evidence="3" key="1">
    <citation type="journal article" date="2019" name="Int. J. Syst. Evol. Microbiol.">
        <title>The Global Catalogue of Microorganisms (GCM) 10K type strain sequencing project: providing services to taxonomists for standard genome sequencing and annotation.</title>
        <authorList>
            <consortium name="The Broad Institute Genomics Platform"/>
            <consortium name="The Broad Institute Genome Sequencing Center for Infectious Disease"/>
            <person name="Wu L."/>
            <person name="Ma J."/>
        </authorList>
    </citation>
    <scope>NUCLEOTIDE SEQUENCE [LARGE SCALE GENOMIC DNA]</scope>
    <source>
        <strain evidence="3">CCUG 62982</strain>
    </source>
</reference>
<dbReference type="InterPro" id="IPR029068">
    <property type="entry name" value="Glyas_Bleomycin-R_OHBP_Dase"/>
</dbReference>
<keyword evidence="3" id="KW-1185">Reference proteome</keyword>
<gene>
    <name evidence="2" type="ORF">ACFQ1E_15950</name>
</gene>
<dbReference type="Pfam" id="PF13669">
    <property type="entry name" value="Glyoxalase_4"/>
    <property type="match status" value="1"/>
</dbReference>
<dbReference type="EMBL" id="JBHTJG010000009">
    <property type="protein sequence ID" value="MFD0947836.1"/>
    <property type="molecule type" value="Genomic_DNA"/>
</dbReference>
<dbReference type="Gene3D" id="3.10.180.10">
    <property type="entry name" value="2,3-Dihydroxybiphenyl 1,2-Dioxygenase, domain 1"/>
    <property type="match status" value="1"/>
</dbReference>
<evidence type="ECO:0000313" key="3">
    <source>
        <dbReference type="Proteomes" id="UP001596977"/>
    </source>
</evidence>
<dbReference type="CDD" id="cd06587">
    <property type="entry name" value="VOC"/>
    <property type="match status" value="1"/>
</dbReference>
<feature type="domain" description="VOC" evidence="1">
    <location>
        <begin position="3"/>
        <end position="123"/>
    </location>
</feature>